<keyword evidence="1" id="KW-0805">Transcription regulation</keyword>
<dbReference type="InterPro" id="IPR018060">
    <property type="entry name" value="HTH_AraC"/>
</dbReference>
<dbReference type="RefSeq" id="WP_053405637.1">
    <property type="nucleotide sequence ID" value="NZ_BQKE01000001.1"/>
</dbReference>
<reference evidence="5 6" key="1">
    <citation type="submission" date="2021-12" db="EMBL/GenBank/DDBJ databases">
        <title>Genome sequencing of bacteria with rrn-lacking chromosome and rrn-plasmid.</title>
        <authorList>
            <person name="Anda M."/>
            <person name="Iwasaki W."/>
        </authorList>
    </citation>
    <scope>NUCLEOTIDE SEQUENCE [LARGE SCALE GENOMIC DNA]</scope>
    <source>
        <strain evidence="5 6">NBRC 15940</strain>
    </source>
</reference>
<sequence length="122" mass="14086">MFPPADKSNLVIAKAVTFFEEQIKKGDSISLGMVADICQVPARTIQHHFNKVYGMGPIQYFNKMRMDHVKDLLEKADPKETNITALIYDNGFYHISRFSKKFKEQYGKSPSDILKEDHFVKE</sequence>
<proteinExistence type="predicted"/>
<evidence type="ECO:0000259" key="4">
    <source>
        <dbReference type="PROSITE" id="PS01124"/>
    </source>
</evidence>
<keyword evidence="2" id="KW-0238">DNA-binding</keyword>
<dbReference type="PANTHER" id="PTHR43280">
    <property type="entry name" value="ARAC-FAMILY TRANSCRIPTIONAL REGULATOR"/>
    <property type="match status" value="1"/>
</dbReference>
<dbReference type="EMBL" id="BQKE01000001">
    <property type="protein sequence ID" value="GJM61626.1"/>
    <property type="molecule type" value="Genomic_DNA"/>
</dbReference>
<protein>
    <recommendedName>
        <fullName evidence="4">HTH araC/xylS-type domain-containing protein</fullName>
    </recommendedName>
</protein>
<accession>A0AAN4VX41</accession>
<evidence type="ECO:0000313" key="6">
    <source>
        <dbReference type="Proteomes" id="UP001310022"/>
    </source>
</evidence>
<dbReference type="PROSITE" id="PS01124">
    <property type="entry name" value="HTH_ARAC_FAMILY_2"/>
    <property type="match status" value="1"/>
</dbReference>
<dbReference type="Proteomes" id="UP001310022">
    <property type="component" value="Unassembled WGS sequence"/>
</dbReference>
<name>A0AAN4VX41_9BACT</name>
<keyword evidence="6" id="KW-1185">Reference proteome</keyword>
<gene>
    <name evidence="5" type="ORF">PEDI_21780</name>
</gene>
<dbReference type="SUPFAM" id="SSF46689">
    <property type="entry name" value="Homeodomain-like"/>
    <property type="match status" value="1"/>
</dbReference>
<comment type="caution">
    <text evidence="5">The sequence shown here is derived from an EMBL/GenBank/DDBJ whole genome shotgun (WGS) entry which is preliminary data.</text>
</comment>
<dbReference type="SMART" id="SM00342">
    <property type="entry name" value="HTH_ARAC"/>
    <property type="match status" value="1"/>
</dbReference>
<keyword evidence="3" id="KW-0804">Transcription</keyword>
<dbReference type="AlphaFoldDB" id="A0AAN4VX41"/>
<dbReference type="GO" id="GO:0003700">
    <property type="term" value="F:DNA-binding transcription factor activity"/>
    <property type="evidence" value="ECO:0007669"/>
    <property type="project" value="InterPro"/>
</dbReference>
<evidence type="ECO:0000256" key="3">
    <source>
        <dbReference type="ARBA" id="ARBA00023163"/>
    </source>
</evidence>
<dbReference type="PANTHER" id="PTHR43280:SF2">
    <property type="entry name" value="HTH-TYPE TRANSCRIPTIONAL REGULATOR EXSA"/>
    <property type="match status" value="1"/>
</dbReference>
<feature type="domain" description="HTH araC/xylS-type" evidence="4">
    <location>
        <begin position="13"/>
        <end position="116"/>
    </location>
</feature>
<dbReference type="Gene3D" id="1.10.10.60">
    <property type="entry name" value="Homeodomain-like"/>
    <property type="match status" value="1"/>
</dbReference>
<dbReference type="InterPro" id="IPR018062">
    <property type="entry name" value="HTH_AraC-typ_CS"/>
</dbReference>
<dbReference type="PROSITE" id="PS00041">
    <property type="entry name" value="HTH_ARAC_FAMILY_1"/>
    <property type="match status" value="1"/>
</dbReference>
<organism evidence="5 6">
    <name type="scientific">Persicobacter diffluens</name>
    <dbReference type="NCBI Taxonomy" id="981"/>
    <lineage>
        <taxon>Bacteria</taxon>
        <taxon>Pseudomonadati</taxon>
        <taxon>Bacteroidota</taxon>
        <taxon>Cytophagia</taxon>
        <taxon>Cytophagales</taxon>
        <taxon>Persicobacteraceae</taxon>
        <taxon>Persicobacter</taxon>
    </lineage>
</organism>
<evidence type="ECO:0000256" key="2">
    <source>
        <dbReference type="ARBA" id="ARBA00023125"/>
    </source>
</evidence>
<evidence type="ECO:0000256" key="1">
    <source>
        <dbReference type="ARBA" id="ARBA00023015"/>
    </source>
</evidence>
<dbReference type="Pfam" id="PF12833">
    <property type="entry name" value="HTH_18"/>
    <property type="match status" value="1"/>
</dbReference>
<evidence type="ECO:0000313" key="5">
    <source>
        <dbReference type="EMBL" id="GJM61626.1"/>
    </source>
</evidence>
<dbReference type="InterPro" id="IPR009057">
    <property type="entry name" value="Homeodomain-like_sf"/>
</dbReference>
<dbReference type="GO" id="GO:0043565">
    <property type="term" value="F:sequence-specific DNA binding"/>
    <property type="evidence" value="ECO:0007669"/>
    <property type="project" value="InterPro"/>
</dbReference>